<dbReference type="PANTHER" id="PTHR15549">
    <property type="entry name" value="PAIRED IMMUNOGLOBULIN-LIKE TYPE 2 RECEPTOR"/>
    <property type="match status" value="1"/>
</dbReference>
<organism evidence="8 9">
    <name type="scientific">Lachancea nothofagi CBS 11611</name>
    <dbReference type="NCBI Taxonomy" id="1266666"/>
    <lineage>
        <taxon>Eukaryota</taxon>
        <taxon>Fungi</taxon>
        <taxon>Dikarya</taxon>
        <taxon>Ascomycota</taxon>
        <taxon>Saccharomycotina</taxon>
        <taxon>Saccharomycetes</taxon>
        <taxon>Saccharomycetales</taxon>
        <taxon>Saccharomycetaceae</taxon>
        <taxon>Lachancea</taxon>
    </lineage>
</organism>
<feature type="region of interest" description="Disordered" evidence="5">
    <location>
        <begin position="314"/>
        <end position="401"/>
    </location>
</feature>
<dbReference type="Proteomes" id="UP000189911">
    <property type="component" value="Chromosome G"/>
</dbReference>
<feature type="transmembrane region" description="Helical" evidence="6">
    <location>
        <begin position="124"/>
        <end position="147"/>
    </location>
</feature>
<proteinExistence type="predicted"/>
<evidence type="ECO:0000259" key="7">
    <source>
        <dbReference type="Pfam" id="PF09463"/>
    </source>
</evidence>
<evidence type="ECO:0000256" key="5">
    <source>
        <dbReference type="SAM" id="MobiDB-lite"/>
    </source>
</evidence>
<feature type="compositionally biased region" description="Basic and acidic residues" evidence="5">
    <location>
        <begin position="326"/>
        <end position="354"/>
    </location>
</feature>
<evidence type="ECO:0000256" key="2">
    <source>
        <dbReference type="ARBA" id="ARBA00022692"/>
    </source>
</evidence>
<comment type="subcellular location">
    <subcellularLocation>
        <location evidence="1">Membrane</location>
        <topology evidence="1">Single-pass membrane protein</topology>
    </subcellularLocation>
</comment>
<evidence type="ECO:0000313" key="8">
    <source>
        <dbReference type="EMBL" id="SCV04584.1"/>
    </source>
</evidence>
<evidence type="ECO:0000256" key="3">
    <source>
        <dbReference type="ARBA" id="ARBA00022989"/>
    </source>
</evidence>
<dbReference type="AlphaFoldDB" id="A0A1G4KJ45"/>
<feature type="region of interest" description="Disordered" evidence="5">
    <location>
        <begin position="93"/>
        <end position="120"/>
    </location>
</feature>
<dbReference type="OrthoDB" id="2402916at2759"/>
<accession>A0A1G4KJ45</accession>
<dbReference type="PANTHER" id="PTHR15549:SF33">
    <property type="entry name" value="MEMBRANE PROTEIN WSC4, PUTATIVE (AFU_ORTHOLOGUE AFUA_5G09020)-RELATED"/>
    <property type="match status" value="1"/>
</dbReference>
<protein>
    <submittedName>
        <fullName evidence="8">LANO_0G11100g1_1</fullName>
    </submittedName>
</protein>
<dbReference type="Pfam" id="PF09463">
    <property type="entry name" value="Opy2"/>
    <property type="match status" value="1"/>
</dbReference>
<feature type="compositionally biased region" description="Basic and acidic residues" evidence="5">
    <location>
        <begin position="368"/>
        <end position="379"/>
    </location>
</feature>
<sequence length="401" mass="42623">MDTGITTLRPTKTVGLEYRRGAWDGSLDRDLYKRSQSASGSQSSSSAEATSAGSGCVTCTGTPACPVCADDEQCALSLLRCDQCPQTYCAKKSGSLVSSSGSSSAASATSSSSSSKSQNNSGKIGGIVGGVVGGIAVIVVLLLIYLYSKYWRKNRARNKDVLVAHEEFGEDYGDEDNGPSGMDGSGAGGFPDSNRDSRGLYQARNRSSAATQMTKASNILPIAYIPGVTAGSRSKNKLPSLPRHLLRNGDTRSHITLGSSILGGVDDDNDLDLEPPASANTSIPGEESIYSEKNNGNGSQDALTTAIRARPKLVQISEEDDEEEEKHDSQDGETEKRNHSGAEQVFEHDDEKETWVASAVMPSSGESSRQDESHDHEEDMHSDDDGSFIFDVGMEESIRNV</sequence>
<evidence type="ECO:0000256" key="4">
    <source>
        <dbReference type="ARBA" id="ARBA00023136"/>
    </source>
</evidence>
<keyword evidence="9" id="KW-1185">Reference proteome</keyword>
<gene>
    <name evidence="8" type="ORF">LANO_0G11100G</name>
</gene>
<feature type="region of interest" description="Disordered" evidence="5">
    <location>
        <begin position="262"/>
        <end position="301"/>
    </location>
</feature>
<dbReference type="EMBL" id="LT598453">
    <property type="protein sequence ID" value="SCV04584.1"/>
    <property type="molecule type" value="Genomic_DNA"/>
</dbReference>
<keyword evidence="3 6" id="KW-1133">Transmembrane helix</keyword>
<dbReference type="InterPro" id="IPR018571">
    <property type="entry name" value="Membrane_anchor_Opy2_N"/>
</dbReference>
<dbReference type="GO" id="GO:0016020">
    <property type="term" value="C:membrane"/>
    <property type="evidence" value="ECO:0007669"/>
    <property type="project" value="UniProtKB-SubCell"/>
</dbReference>
<feature type="compositionally biased region" description="Polar residues" evidence="5">
    <location>
        <begin position="291"/>
        <end position="301"/>
    </location>
</feature>
<name>A0A1G4KJ45_9SACH</name>
<evidence type="ECO:0000313" key="9">
    <source>
        <dbReference type="Proteomes" id="UP000189911"/>
    </source>
</evidence>
<keyword evidence="4 6" id="KW-0472">Membrane</keyword>
<dbReference type="InterPro" id="IPR051694">
    <property type="entry name" value="Immunoregulatory_rcpt-like"/>
</dbReference>
<reference evidence="9" key="1">
    <citation type="submission" date="2016-03" db="EMBL/GenBank/DDBJ databases">
        <authorList>
            <person name="Devillers Hugo."/>
        </authorList>
    </citation>
    <scope>NUCLEOTIDE SEQUENCE [LARGE SCALE GENOMIC DNA]</scope>
</reference>
<evidence type="ECO:0000256" key="6">
    <source>
        <dbReference type="SAM" id="Phobius"/>
    </source>
</evidence>
<feature type="region of interest" description="Disordered" evidence="5">
    <location>
        <begin position="170"/>
        <end position="209"/>
    </location>
</feature>
<keyword evidence="2 6" id="KW-0812">Transmembrane</keyword>
<feature type="domain" description="Membrane anchor Opy2 N-terminal" evidence="7">
    <location>
        <begin position="56"/>
        <end position="89"/>
    </location>
</feature>
<evidence type="ECO:0000256" key="1">
    <source>
        <dbReference type="ARBA" id="ARBA00004167"/>
    </source>
</evidence>
<dbReference type="GO" id="GO:0071944">
    <property type="term" value="C:cell periphery"/>
    <property type="evidence" value="ECO:0007669"/>
    <property type="project" value="UniProtKB-ARBA"/>
</dbReference>